<accession>A8ZLY8</accession>
<protein>
    <submittedName>
        <fullName evidence="1">Conserved domain protein</fullName>
    </submittedName>
</protein>
<dbReference type="HOGENOM" id="CLU_3163363_0_0_3"/>
<geneLocation type="plasmid" evidence="1 2">
    <name>pREB2</name>
</geneLocation>
<dbReference type="EMBL" id="CP000839">
    <property type="protein sequence ID" value="ABW31757.1"/>
    <property type="molecule type" value="Genomic_DNA"/>
</dbReference>
<dbReference type="Proteomes" id="UP000000268">
    <property type="component" value="Plasmid pREB2"/>
</dbReference>
<evidence type="ECO:0000313" key="2">
    <source>
        <dbReference type="Proteomes" id="UP000000268"/>
    </source>
</evidence>
<organism evidence="1 2">
    <name type="scientific">Acaryochloris marina (strain MBIC 11017)</name>
    <dbReference type="NCBI Taxonomy" id="329726"/>
    <lineage>
        <taxon>Bacteria</taxon>
        <taxon>Bacillati</taxon>
        <taxon>Cyanobacteriota</taxon>
        <taxon>Cyanophyceae</taxon>
        <taxon>Acaryochloridales</taxon>
        <taxon>Acaryochloridaceae</taxon>
        <taxon>Acaryochloris</taxon>
    </lineage>
</organism>
<dbReference type="KEGG" id="amr:AM1_B0031"/>
<gene>
    <name evidence="1" type="ordered locus">AM1_B0031</name>
</gene>
<name>A8ZLY8_ACAM1</name>
<proteinExistence type="predicted"/>
<evidence type="ECO:0000313" key="1">
    <source>
        <dbReference type="EMBL" id="ABW31757.1"/>
    </source>
</evidence>
<keyword evidence="2" id="KW-1185">Reference proteome</keyword>
<reference evidence="1 2" key="1">
    <citation type="journal article" date="2008" name="Proc. Natl. Acad. Sci. U.S.A.">
        <title>Niche adaptation and genome expansion in the chlorophyll d-producing cyanobacterium Acaryochloris marina.</title>
        <authorList>
            <person name="Swingley W.D."/>
            <person name="Chen M."/>
            <person name="Cheung P.C."/>
            <person name="Conrad A.L."/>
            <person name="Dejesa L.C."/>
            <person name="Hao J."/>
            <person name="Honchak B.M."/>
            <person name="Karbach L.E."/>
            <person name="Kurdoglu A."/>
            <person name="Lahiri S."/>
            <person name="Mastrian S.D."/>
            <person name="Miyashita H."/>
            <person name="Page L."/>
            <person name="Ramakrishna P."/>
            <person name="Satoh S."/>
            <person name="Sattley W.M."/>
            <person name="Shimada Y."/>
            <person name="Taylor H.L."/>
            <person name="Tomo T."/>
            <person name="Tsuchiya T."/>
            <person name="Wang Z.T."/>
            <person name="Raymond J."/>
            <person name="Mimuro M."/>
            <person name="Blankenship R.E."/>
            <person name="Touchman J.W."/>
        </authorList>
    </citation>
    <scope>NUCLEOTIDE SEQUENCE [LARGE SCALE GENOMIC DNA]</scope>
    <source>
        <strain evidence="2">MBIC 11017</strain>
        <plasmid evidence="2">Plasmid pREB2</plasmid>
    </source>
</reference>
<dbReference type="AlphaFoldDB" id="A8ZLY8"/>
<sequence length="47" mass="5498">MRYSTPDSEGAENIAVYVPAFSPIMFIKTDDMLRQQQYFNFKSLYLA</sequence>
<keyword evidence="1" id="KW-0614">Plasmid</keyword>